<name>A0A8H8CIP3_PSICU</name>
<sequence>MIRLNMKFSTVFATLAMAAASLSGVAAQTTSRCWTSATPVVANYGPLADLRADASQFCNEYAAGPGISSAGRLIFGFQSAGFFGNFASNASCVSTFNQLVTDCYGTNPSRPATLGGVRTDPGGAELVIAFGDGTKL</sequence>
<proteinExistence type="predicted"/>
<evidence type="ECO:0000256" key="1">
    <source>
        <dbReference type="SAM" id="SignalP"/>
    </source>
</evidence>
<evidence type="ECO:0000313" key="2">
    <source>
        <dbReference type="EMBL" id="KAG5166923.1"/>
    </source>
</evidence>
<dbReference type="CDD" id="cd22811">
    <property type="entry name" value="agbl-like"/>
    <property type="match status" value="1"/>
</dbReference>
<reference evidence="2" key="1">
    <citation type="submission" date="2021-02" db="EMBL/GenBank/DDBJ databases">
        <title>Psilocybe cubensis genome.</title>
        <authorList>
            <person name="Mckernan K.J."/>
            <person name="Crawford S."/>
            <person name="Trippe A."/>
            <person name="Kane L.T."/>
            <person name="Mclaughlin S."/>
        </authorList>
    </citation>
    <scope>NUCLEOTIDE SEQUENCE [LARGE SCALE GENOMIC DNA]</scope>
    <source>
        <strain evidence="2">MGC-MH-2018</strain>
    </source>
</reference>
<keyword evidence="1" id="KW-0732">Signal</keyword>
<comment type="caution">
    <text evidence="2">The sequence shown here is derived from an EMBL/GenBank/DDBJ whole genome shotgun (WGS) entry which is preliminary data.</text>
</comment>
<organism evidence="2">
    <name type="scientific">Psilocybe cubensis</name>
    <name type="common">Psychedelic mushroom</name>
    <name type="synonym">Stropharia cubensis</name>
    <dbReference type="NCBI Taxonomy" id="181762"/>
    <lineage>
        <taxon>Eukaryota</taxon>
        <taxon>Fungi</taxon>
        <taxon>Dikarya</taxon>
        <taxon>Basidiomycota</taxon>
        <taxon>Agaricomycotina</taxon>
        <taxon>Agaricomycetes</taxon>
        <taxon>Agaricomycetidae</taxon>
        <taxon>Agaricales</taxon>
        <taxon>Agaricineae</taxon>
        <taxon>Strophariaceae</taxon>
        <taxon>Psilocybe</taxon>
    </lineage>
</organism>
<dbReference type="AlphaFoldDB" id="A0A8H8CIP3"/>
<gene>
    <name evidence="2" type="ORF">JR316_007260</name>
</gene>
<accession>A0A8H8CIP3</accession>
<dbReference type="EMBL" id="JAFIQS010000007">
    <property type="protein sequence ID" value="KAG5166923.1"/>
    <property type="molecule type" value="Genomic_DNA"/>
</dbReference>
<feature type="chain" id="PRO_5034758590" evidence="1">
    <location>
        <begin position="28"/>
        <end position="136"/>
    </location>
</feature>
<dbReference type="OrthoDB" id="3031510at2759"/>
<protein>
    <submittedName>
        <fullName evidence="2">Uncharacterized protein</fullName>
    </submittedName>
</protein>
<feature type="signal peptide" evidence="1">
    <location>
        <begin position="1"/>
        <end position="27"/>
    </location>
</feature>